<dbReference type="Proteomes" id="UP001156441">
    <property type="component" value="Unassembled WGS sequence"/>
</dbReference>
<keyword evidence="1" id="KW-0812">Transmembrane</keyword>
<proteinExistence type="predicted"/>
<feature type="transmembrane region" description="Helical" evidence="1">
    <location>
        <begin position="62"/>
        <end position="82"/>
    </location>
</feature>
<dbReference type="RefSeq" id="WP_260189931.1">
    <property type="nucleotide sequence ID" value="NZ_JAFFZE010000006.1"/>
</dbReference>
<evidence type="ECO:0000256" key="1">
    <source>
        <dbReference type="SAM" id="Phobius"/>
    </source>
</evidence>
<keyword evidence="1" id="KW-1133">Transmembrane helix</keyword>
<reference evidence="2 3" key="1">
    <citation type="submission" date="2021-02" db="EMBL/GenBank/DDBJ databases">
        <title>Actinophytocola xerophila sp. nov., isolated from soil of cotton cropping field.</title>
        <authorList>
            <person name="Huang R."/>
            <person name="Chen X."/>
            <person name="Ge X."/>
            <person name="Liu W."/>
        </authorList>
    </citation>
    <scope>NUCLEOTIDE SEQUENCE [LARGE SCALE GENOMIC DNA]</scope>
    <source>
        <strain evidence="2 3">S1-96</strain>
    </source>
</reference>
<organism evidence="2 3">
    <name type="scientific">Actinophytocola gossypii</name>
    <dbReference type="NCBI Taxonomy" id="2812003"/>
    <lineage>
        <taxon>Bacteria</taxon>
        <taxon>Bacillati</taxon>
        <taxon>Actinomycetota</taxon>
        <taxon>Actinomycetes</taxon>
        <taxon>Pseudonocardiales</taxon>
        <taxon>Pseudonocardiaceae</taxon>
    </lineage>
</organism>
<keyword evidence="1" id="KW-0472">Membrane</keyword>
<keyword evidence="3" id="KW-1185">Reference proteome</keyword>
<accession>A0ABT2J400</accession>
<protein>
    <submittedName>
        <fullName evidence="2">CU044_5270 family protein</fullName>
    </submittedName>
</protein>
<gene>
    <name evidence="2" type="ORF">JT362_05590</name>
</gene>
<sequence length="362" mass="39503">MSDDTVREIWSDDDLDLALRTLRSDVDTDTAVLARSRTELITAAGGTPAEPAAPGRNRSRRWPWLAAACATAVALVASLLLVRLDQPEPNAVAADLNVVADLVVDRVAVSDEPVPAGRYRYIATHAWWMSTAVLPHDSFSYLEERVIETWVPADERQEWLRRDTVTGERKWIDGTEEEAKAAGVSFDRPPKAPELRAPCGDFHAENDGRAPCTQEGGWQEPDAEFMAELPRDQEELYHRLRDDTDGRGPDPDLEMLVYVADLLRSGLVPADLRAALYRTLGLVPGLEVTEKVANLDGHEGVAYGISAAGVRHDIIIDPATGRFLGEREITEEGYQGVPAGTVVSYTSVTTAVVEDLGDVPAG</sequence>
<dbReference type="EMBL" id="JAFFZE010000006">
    <property type="protein sequence ID" value="MCT2582592.1"/>
    <property type="molecule type" value="Genomic_DNA"/>
</dbReference>
<comment type="caution">
    <text evidence="2">The sequence shown here is derived from an EMBL/GenBank/DDBJ whole genome shotgun (WGS) entry which is preliminary data.</text>
</comment>
<dbReference type="NCBIfam" id="NF038083">
    <property type="entry name" value="CU044_5270_fam"/>
    <property type="match status" value="1"/>
</dbReference>
<dbReference type="InterPro" id="IPR047789">
    <property type="entry name" value="CU044_5270-like"/>
</dbReference>
<name>A0ABT2J400_9PSEU</name>
<evidence type="ECO:0000313" key="3">
    <source>
        <dbReference type="Proteomes" id="UP001156441"/>
    </source>
</evidence>
<evidence type="ECO:0000313" key="2">
    <source>
        <dbReference type="EMBL" id="MCT2582592.1"/>
    </source>
</evidence>